<dbReference type="AlphaFoldDB" id="A0AAX3MWN1"/>
<dbReference type="InterPro" id="IPR000182">
    <property type="entry name" value="GNAT_dom"/>
</dbReference>
<dbReference type="CDD" id="cd04301">
    <property type="entry name" value="NAT_SF"/>
    <property type="match status" value="1"/>
</dbReference>
<dbReference type="Pfam" id="PF00583">
    <property type="entry name" value="Acetyltransf_1"/>
    <property type="match status" value="1"/>
</dbReference>
<name>A0AAX3MWN1_9BACL</name>
<evidence type="ECO:0000313" key="5">
    <source>
        <dbReference type="Proteomes" id="UP001221519"/>
    </source>
</evidence>
<dbReference type="InterPro" id="IPR016181">
    <property type="entry name" value="Acyl_CoA_acyltransferase"/>
</dbReference>
<feature type="domain" description="N-acetyltransferase" evidence="1">
    <location>
        <begin position="3"/>
        <end position="155"/>
    </location>
</feature>
<sequence length="157" mass="18290">MILNISLQDRDLMLEVWKLQQMAYRLEAELIGFHDIPPLLDTIDSLQECGETFYGYINEDMELIGAISVEQEWEDSLTISRMMVHPNHFRRGVAGQLIQHVLDQYSEVRKFIVSTGMKNTPAVMLYQKYGFEPVQSCEIAPNVELTTFHLNRMYDRS</sequence>
<dbReference type="RefSeq" id="WP_047913762.1">
    <property type="nucleotide sequence ID" value="NZ_CP118101.1"/>
</dbReference>
<organism evidence="2 4">
    <name type="scientific">Paenibacillus urinalis</name>
    <dbReference type="NCBI Taxonomy" id="521520"/>
    <lineage>
        <taxon>Bacteria</taxon>
        <taxon>Bacillati</taxon>
        <taxon>Bacillota</taxon>
        <taxon>Bacilli</taxon>
        <taxon>Bacillales</taxon>
        <taxon>Paenibacillaceae</taxon>
        <taxon>Paenibacillus</taxon>
    </lineage>
</organism>
<protein>
    <submittedName>
        <fullName evidence="2">GNAT family N-acetyltransferase</fullName>
    </submittedName>
</protein>
<dbReference type="EMBL" id="CP118108">
    <property type="protein sequence ID" value="WDI01739.1"/>
    <property type="molecule type" value="Genomic_DNA"/>
</dbReference>
<evidence type="ECO:0000313" key="2">
    <source>
        <dbReference type="EMBL" id="WDH82010.1"/>
    </source>
</evidence>
<evidence type="ECO:0000259" key="1">
    <source>
        <dbReference type="PROSITE" id="PS51186"/>
    </source>
</evidence>
<dbReference type="EMBL" id="CP118101">
    <property type="protein sequence ID" value="WDH82010.1"/>
    <property type="molecule type" value="Genomic_DNA"/>
</dbReference>
<keyword evidence="5" id="KW-1185">Reference proteome</keyword>
<accession>A0AAX3MWN1</accession>
<gene>
    <name evidence="2" type="ORF">PUW23_21440</name>
    <name evidence="3" type="ORF">PUW25_21330</name>
</gene>
<dbReference type="Gene3D" id="3.40.630.30">
    <property type="match status" value="1"/>
</dbReference>
<proteinExistence type="predicted"/>
<dbReference type="PROSITE" id="PS51186">
    <property type="entry name" value="GNAT"/>
    <property type="match status" value="1"/>
</dbReference>
<dbReference type="Proteomes" id="UP001221519">
    <property type="component" value="Chromosome"/>
</dbReference>
<evidence type="ECO:0000313" key="4">
    <source>
        <dbReference type="Proteomes" id="UP001220962"/>
    </source>
</evidence>
<dbReference type="Proteomes" id="UP001220962">
    <property type="component" value="Chromosome"/>
</dbReference>
<dbReference type="GO" id="GO:0016747">
    <property type="term" value="F:acyltransferase activity, transferring groups other than amino-acyl groups"/>
    <property type="evidence" value="ECO:0007669"/>
    <property type="project" value="InterPro"/>
</dbReference>
<dbReference type="SUPFAM" id="SSF55729">
    <property type="entry name" value="Acyl-CoA N-acyltransferases (Nat)"/>
    <property type="match status" value="1"/>
</dbReference>
<evidence type="ECO:0000313" key="3">
    <source>
        <dbReference type="EMBL" id="WDI01739.1"/>
    </source>
</evidence>
<reference evidence="2 5" key="1">
    <citation type="submission" date="2023-02" db="EMBL/GenBank/DDBJ databases">
        <title>Pathogen: clinical or host-associated sample.</title>
        <authorList>
            <person name="Hergert J."/>
            <person name="Casey R."/>
            <person name="Wagner J."/>
            <person name="Young E.L."/>
            <person name="Oakeson K.F."/>
        </authorList>
    </citation>
    <scope>NUCLEOTIDE SEQUENCE</scope>
    <source>
        <strain evidence="3 5">2022CK-00829</strain>
        <strain evidence="2">2022CK-00830</strain>
    </source>
</reference>